<reference evidence="1" key="1">
    <citation type="journal article" date="2020" name="Stud. Mycol.">
        <title>101 Dothideomycetes genomes: a test case for predicting lifestyles and emergence of pathogens.</title>
        <authorList>
            <person name="Haridas S."/>
            <person name="Albert R."/>
            <person name="Binder M."/>
            <person name="Bloem J."/>
            <person name="Labutti K."/>
            <person name="Salamov A."/>
            <person name="Andreopoulos B."/>
            <person name="Baker S."/>
            <person name="Barry K."/>
            <person name="Bills G."/>
            <person name="Bluhm B."/>
            <person name="Cannon C."/>
            <person name="Castanera R."/>
            <person name="Culley D."/>
            <person name="Daum C."/>
            <person name="Ezra D."/>
            <person name="Gonzalez J."/>
            <person name="Henrissat B."/>
            <person name="Kuo A."/>
            <person name="Liang C."/>
            <person name="Lipzen A."/>
            <person name="Lutzoni F."/>
            <person name="Magnuson J."/>
            <person name="Mondo S."/>
            <person name="Nolan M."/>
            <person name="Ohm R."/>
            <person name="Pangilinan J."/>
            <person name="Park H.-J."/>
            <person name="Ramirez L."/>
            <person name="Alfaro M."/>
            <person name="Sun H."/>
            <person name="Tritt A."/>
            <person name="Yoshinaga Y."/>
            <person name="Zwiers L.-H."/>
            <person name="Turgeon B."/>
            <person name="Goodwin S."/>
            <person name="Spatafora J."/>
            <person name="Crous P."/>
            <person name="Grigoriev I."/>
        </authorList>
    </citation>
    <scope>NUCLEOTIDE SEQUENCE</scope>
    <source>
        <strain evidence="1">CBS 262.69</strain>
    </source>
</reference>
<dbReference type="EMBL" id="ML996702">
    <property type="protein sequence ID" value="KAF2397631.1"/>
    <property type="molecule type" value="Genomic_DNA"/>
</dbReference>
<name>A0A6G1HNZ9_9PEZI</name>
<accession>A0A6G1HNZ9</accession>
<gene>
    <name evidence="1" type="ORF">EJ06DRAFT_129035</name>
</gene>
<evidence type="ECO:0000313" key="2">
    <source>
        <dbReference type="Proteomes" id="UP000799640"/>
    </source>
</evidence>
<dbReference type="Proteomes" id="UP000799640">
    <property type="component" value="Unassembled WGS sequence"/>
</dbReference>
<sequence length="231" mass="25726">MLMEGAPEEGTLEDACHSVYPNLERLPTLFFLISQQSLLPHLSTRSSSASINTLLFRIYQHSPLPHLSTLSSSSSINALFFPHLSTVSFSASVNSLFFLICQHSLLPRLSTPGSSPPLNTLFYHDLQCMLLRLPDLHVDESHVALSFNSINLASLVSTESAKPEQQVEEAKEIYQDRLDSWNRKQQVAKRAITGTLDQTGRNWLSDCATAPLAAPGAARWKNPPPRSWHQH</sequence>
<keyword evidence="2" id="KW-1185">Reference proteome</keyword>
<proteinExistence type="predicted"/>
<organism evidence="1 2">
    <name type="scientific">Trichodelitschia bisporula</name>
    <dbReference type="NCBI Taxonomy" id="703511"/>
    <lineage>
        <taxon>Eukaryota</taxon>
        <taxon>Fungi</taxon>
        <taxon>Dikarya</taxon>
        <taxon>Ascomycota</taxon>
        <taxon>Pezizomycotina</taxon>
        <taxon>Dothideomycetes</taxon>
        <taxon>Dothideomycetes incertae sedis</taxon>
        <taxon>Phaeotrichales</taxon>
        <taxon>Phaeotrichaceae</taxon>
        <taxon>Trichodelitschia</taxon>
    </lineage>
</organism>
<dbReference type="AlphaFoldDB" id="A0A6G1HNZ9"/>
<evidence type="ECO:0000313" key="1">
    <source>
        <dbReference type="EMBL" id="KAF2397631.1"/>
    </source>
</evidence>
<protein>
    <submittedName>
        <fullName evidence="1">Uncharacterized protein</fullName>
    </submittedName>
</protein>